<evidence type="ECO:0000313" key="8">
    <source>
        <dbReference type="Proteomes" id="UP000006457"/>
    </source>
</evidence>
<dbReference type="AlphaFoldDB" id="I3DCQ8"/>
<dbReference type="PATRIC" id="fig|1095749.3.peg.1071"/>
<feature type="transmembrane region" description="Helical" evidence="5">
    <location>
        <begin position="103"/>
        <end position="124"/>
    </location>
</feature>
<feature type="transmembrane region" description="Helical" evidence="5">
    <location>
        <begin position="12"/>
        <end position="32"/>
    </location>
</feature>
<dbReference type="InterPro" id="IPR035906">
    <property type="entry name" value="MetI-like_sf"/>
</dbReference>
<dbReference type="PANTHER" id="PTHR43470:SF3">
    <property type="entry name" value="PHOSPHATE TRANSPORT SYSTEM PERMEASE PROTEIN PSTA-RELATED"/>
    <property type="match status" value="1"/>
</dbReference>
<evidence type="ECO:0000256" key="3">
    <source>
        <dbReference type="ARBA" id="ARBA00022989"/>
    </source>
</evidence>
<feature type="transmembrane region" description="Helical" evidence="5">
    <location>
        <begin position="67"/>
        <end position="91"/>
    </location>
</feature>
<reference evidence="7 8" key="1">
    <citation type="submission" date="2012-03" db="EMBL/GenBank/DDBJ databases">
        <authorList>
            <person name="Harkins D.M."/>
            <person name="Madupu R."/>
            <person name="Durkin A.S."/>
            <person name="Torralba M."/>
            <person name="Methe B."/>
            <person name="Sutton G.G."/>
            <person name="Nelson K.E."/>
        </authorList>
    </citation>
    <scope>NUCLEOTIDE SEQUENCE [LARGE SCALE GENOMIC DNA]</scope>
    <source>
        <strain evidence="7 8">CCUG 2042</strain>
    </source>
</reference>
<evidence type="ECO:0000313" key="7">
    <source>
        <dbReference type="EMBL" id="EIJ69501.1"/>
    </source>
</evidence>
<dbReference type="InterPro" id="IPR000515">
    <property type="entry name" value="MetI-like"/>
</dbReference>
<dbReference type="GO" id="GO:0055085">
    <property type="term" value="P:transmembrane transport"/>
    <property type="evidence" value="ECO:0007669"/>
    <property type="project" value="InterPro"/>
</dbReference>
<evidence type="ECO:0000256" key="2">
    <source>
        <dbReference type="ARBA" id="ARBA00022692"/>
    </source>
</evidence>
<feature type="transmembrane region" description="Helical" evidence="5">
    <location>
        <begin position="130"/>
        <end position="149"/>
    </location>
</feature>
<proteinExistence type="inferred from homology"/>
<organism evidence="7 8">
    <name type="scientific">Pasteurella bettyae CCUG 2042</name>
    <dbReference type="NCBI Taxonomy" id="1095749"/>
    <lineage>
        <taxon>Bacteria</taxon>
        <taxon>Pseudomonadati</taxon>
        <taxon>Pseudomonadota</taxon>
        <taxon>Gammaproteobacteria</taxon>
        <taxon>Pasteurellales</taxon>
        <taxon>Pasteurellaceae</taxon>
        <taxon>Pasteurella</taxon>
    </lineage>
</organism>
<dbReference type="Pfam" id="PF00528">
    <property type="entry name" value="BPD_transp_1"/>
    <property type="match status" value="1"/>
</dbReference>
<comment type="subcellular location">
    <subcellularLocation>
        <location evidence="1 5">Cell membrane</location>
        <topology evidence="1 5">Multi-pass membrane protein</topology>
    </subcellularLocation>
</comment>
<dbReference type="eggNOG" id="COG0581">
    <property type="taxonomic scope" value="Bacteria"/>
</dbReference>
<dbReference type="PANTHER" id="PTHR43470">
    <property type="entry name" value="PHOSPHATE TRANSPORT SYSTEM PERMEASE PROTEIN PSTA-RELATED"/>
    <property type="match status" value="1"/>
</dbReference>
<feature type="transmembrane region" description="Helical" evidence="5">
    <location>
        <begin position="247"/>
        <end position="269"/>
    </location>
</feature>
<evidence type="ECO:0000256" key="4">
    <source>
        <dbReference type="ARBA" id="ARBA00023136"/>
    </source>
</evidence>
<dbReference type="CDD" id="cd06261">
    <property type="entry name" value="TM_PBP2"/>
    <property type="match status" value="1"/>
</dbReference>
<dbReference type="RefSeq" id="WP_005760673.1">
    <property type="nucleotide sequence ID" value="NZ_AJSX01000030.1"/>
</dbReference>
<dbReference type="GO" id="GO:0005886">
    <property type="term" value="C:plasma membrane"/>
    <property type="evidence" value="ECO:0007669"/>
    <property type="project" value="UniProtKB-SubCell"/>
</dbReference>
<keyword evidence="4 5" id="KW-0472">Membrane</keyword>
<feature type="transmembrane region" description="Helical" evidence="5">
    <location>
        <begin position="191"/>
        <end position="218"/>
    </location>
</feature>
<gene>
    <name evidence="7" type="ORF">HMPREF1052_0872</name>
</gene>
<feature type="domain" description="ABC transmembrane type-1" evidence="6">
    <location>
        <begin position="63"/>
        <end position="269"/>
    </location>
</feature>
<dbReference type="Gene3D" id="1.10.3720.10">
    <property type="entry name" value="MetI-like"/>
    <property type="match status" value="1"/>
</dbReference>
<keyword evidence="5" id="KW-0813">Transport</keyword>
<comment type="caution">
    <text evidence="7">The sequence shown here is derived from an EMBL/GenBank/DDBJ whole genome shotgun (WGS) entry which is preliminary data.</text>
</comment>
<evidence type="ECO:0000256" key="5">
    <source>
        <dbReference type="RuleBase" id="RU363032"/>
    </source>
</evidence>
<dbReference type="SUPFAM" id="SSF161098">
    <property type="entry name" value="MetI-like"/>
    <property type="match status" value="1"/>
</dbReference>
<dbReference type="PROSITE" id="PS50928">
    <property type="entry name" value="ABC_TM1"/>
    <property type="match status" value="1"/>
</dbReference>
<dbReference type="EMBL" id="AJSX01000030">
    <property type="protein sequence ID" value="EIJ69501.1"/>
    <property type="molecule type" value="Genomic_DNA"/>
</dbReference>
<name>I3DCQ8_9PAST</name>
<evidence type="ECO:0000259" key="6">
    <source>
        <dbReference type="PROSITE" id="PS50928"/>
    </source>
</evidence>
<dbReference type="Proteomes" id="UP000006457">
    <property type="component" value="Unassembled WGS sequence"/>
</dbReference>
<sequence>MENSRSFLIKAYAVFSAIFVLVIIAALFYFVFSRGISHINLSFLLENPSGMILGEEGGIRNAILGSFLLMSFAMLFSGLLGISCAIYLKIYCEMPWCQMALKFVIRSMASIPSILLGLFVYGFFIVNLDIPRSLLTASFTLALMVFPFVEISTEKVISELDTALFRDSFALGVDKNYMCQHLVLPTIRKNILSILILAGSYAIGATAPLLLTGVVFMASPDSLLSPVMALPFHLHMLLNQSVGIGNAYGTALVLILILILLHLLSSLILNNVGVKIVRYFNHQKS</sequence>
<protein>
    <submittedName>
        <fullName evidence="7">Putative phosphate ABC transporter, permease protein PstA</fullName>
    </submittedName>
</protein>
<keyword evidence="8" id="KW-1185">Reference proteome</keyword>
<keyword evidence="3 5" id="KW-1133">Transmembrane helix</keyword>
<keyword evidence="2 5" id="KW-0812">Transmembrane</keyword>
<dbReference type="OrthoDB" id="9807065at2"/>
<accession>I3DCQ8</accession>
<comment type="similarity">
    <text evidence="5">Belongs to the binding-protein-dependent transport system permease family.</text>
</comment>
<evidence type="ECO:0000256" key="1">
    <source>
        <dbReference type="ARBA" id="ARBA00004651"/>
    </source>
</evidence>